<dbReference type="InterPro" id="IPR027417">
    <property type="entry name" value="P-loop_NTPase"/>
</dbReference>
<dbReference type="Proteomes" id="UP000011770">
    <property type="component" value="Unassembled WGS sequence"/>
</dbReference>
<dbReference type="AlphaFoldDB" id="M3EFQ2"/>
<name>M3EFQ2_9LEPT</name>
<dbReference type="SUPFAM" id="SSF52540">
    <property type="entry name" value="P-loop containing nucleoside triphosphate hydrolases"/>
    <property type="match status" value="1"/>
</dbReference>
<feature type="domain" description="Protein CR006 P-loop" evidence="1">
    <location>
        <begin position="145"/>
        <end position="358"/>
    </location>
</feature>
<sequence>MSNTLTDIAKQLKDADKKVQLIYAFNGTGKTRLSREFKQLVAPKNNRDEADQAESSRNKILYYNAFTEDLFYWDNDLEKDTEPKLKIQSNSFTDWILKDQGQDRNIITNFQHYTNEKLTPRFNEAYTVKDKNEQEVIVKEFSEVTFSLTRGNEERSGNLKISKGEESNFIWSIFYSLLEQVISVLNVIDSSEQETDQFDQLEYVFIDDPVSSLDENHLIELAVDLAELIQPSKSDIRFLITTHNPLFYNVLHNEFKKDTFKKYILKKQEDESYELANQSTDSPFSYHLHLKSELENAIETGKLHKYHFNFLRNILEKTSTFVGLERWGDLLPKTEDGGPNPYEARIINFSSHSKHSDNEVVEVPDEHRRVLSFLVKKLDEMYRLRMRTK</sequence>
<gene>
    <name evidence="2" type="ORF">LEP1GSC188_0255</name>
</gene>
<accession>M3EFQ2</accession>
<comment type="caution">
    <text evidence="2">The sequence shown here is derived from an EMBL/GenBank/DDBJ whole genome shotgun (WGS) entry which is preliminary data.</text>
</comment>
<evidence type="ECO:0000313" key="3">
    <source>
        <dbReference type="Proteomes" id="UP000011770"/>
    </source>
</evidence>
<protein>
    <submittedName>
        <fullName evidence="2">AAA domain protein</fullName>
    </submittedName>
</protein>
<evidence type="ECO:0000259" key="1">
    <source>
        <dbReference type="Pfam" id="PF13166"/>
    </source>
</evidence>
<dbReference type="Gene3D" id="3.40.50.300">
    <property type="entry name" value="P-loop containing nucleotide triphosphate hydrolases"/>
    <property type="match status" value="1"/>
</dbReference>
<reference evidence="2 3" key="1">
    <citation type="submission" date="2013-01" db="EMBL/GenBank/DDBJ databases">
        <authorList>
            <person name="Harkins D.M."/>
            <person name="Durkin A.S."/>
            <person name="Brinkac L.M."/>
            <person name="Haft D.H."/>
            <person name="Selengut J.D."/>
            <person name="Sanka R."/>
            <person name="DePew J."/>
            <person name="Purushe J."/>
            <person name="Tulsiani S.M."/>
            <person name="Graham G.C."/>
            <person name="Burns M.-A."/>
            <person name="Dohnt M.F."/>
            <person name="Smythe L.D."/>
            <person name="McKay D.B."/>
            <person name="Craig S.B."/>
            <person name="Vinetz J.M."/>
            <person name="Sutton G.G."/>
            <person name="Nierman W.C."/>
            <person name="Fouts D.E."/>
        </authorList>
    </citation>
    <scope>NUCLEOTIDE SEQUENCE [LARGE SCALE GENOMIC DNA]</scope>
    <source>
        <strain evidence="2 3">LT2116</strain>
    </source>
</reference>
<dbReference type="Pfam" id="PF13166">
    <property type="entry name" value="AAA_13"/>
    <property type="match status" value="1"/>
</dbReference>
<evidence type="ECO:0000313" key="2">
    <source>
        <dbReference type="EMBL" id="EMF79913.1"/>
    </source>
</evidence>
<organism evidence="2 3">
    <name type="scientific">Leptospira weilii serovar Topaz str. LT2116</name>
    <dbReference type="NCBI Taxonomy" id="1088540"/>
    <lineage>
        <taxon>Bacteria</taxon>
        <taxon>Pseudomonadati</taxon>
        <taxon>Spirochaetota</taxon>
        <taxon>Spirochaetia</taxon>
        <taxon>Leptospirales</taxon>
        <taxon>Leptospiraceae</taxon>
        <taxon>Leptospira</taxon>
    </lineage>
</organism>
<proteinExistence type="predicted"/>
<dbReference type="EMBL" id="AHOR02000070">
    <property type="protein sequence ID" value="EMF79913.1"/>
    <property type="molecule type" value="Genomic_DNA"/>
</dbReference>
<dbReference type="InterPro" id="IPR026866">
    <property type="entry name" value="CR006_AAA"/>
</dbReference>